<dbReference type="GO" id="GO:0009277">
    <property type="term" value="C:fungal-type cell wall"/>
    <property type="evidence" value="ECO:0007669"/>
    <property type="project" value="TreeGrafter"/>
</dbReference>
<reference evidence="3" key="1">
    <citation type="journal article" date="2021" name="IMA Fungus">
        <title>Genomic characterization of three marine fungi, including Emericellopsis atlantica sp. nov. with signatures of a generalist lifestyle and marine biomass degradation.</title>
        <authorList>
            <person name="Hagestad O.C."/>
            <person name="Hou L."/>
            <person name="Andersen J.H."/>
            <person name="Hansen E.H."/>
            <person name="Altermark B."/>
            <person name="Li C."/>
            <person name="Kuhnert E."/>
            <person name="Cox R.J."/>
            <person name="Crous P.W."/>
            <person name="Spatafora J.W."/>
            <person name="Lail K."/>
            <person name="Amirebrahimi M."/>
            <person name="Lipzen A."/>
            <person name="Pangilinan J."/>
            <person name="Andreopoulos W."/>
            <person name="Hayes R.D."/>
            <person name="Ng V."/>
            <person name="Grigoriev I.V."/>
            <person name="Jackson S.A."/>
            <person name="Sutton T.D.S."/>
            <person name="Dobson A.D.W."/>
            <person name="Rama T."/>
        </authorList>
    </citation>
    <scope>NUCLEOTIDE SEQUENCE</scope>
    <source>
        <strain evidence="3">TRa018bII</strain>
    </source>
</reference>
<dbReference type="OrthoDB" id="43654at2759"/>
<accession>A0A9P8C482</accession>
<dbReference type="Gene3D" id="3.20.20.80">
    <property type="entry name" value="Glycosidases"/>
    <property type="match status" value="1"/>
</dbReference>
<feature type="domain" description="Asl1-like glycosyl hydrolase catalytic" evidence="2">
    <location>
        <begin position="38"/>
        <end position="271"/>
    </location>
</feature>
<evidence type="ECO:0000313" key="3">
    <source>
        <dbReference type="EMBL" id="KAG9232872.1"/>
    </source>
</evidence>
<protein>
    <submittedName>
        <fullName evidence="3">Glycosyl hydrolase catalytic core-domain-containing protein</fullName>
    </submittedName>
</protein>
<feature type="chain" id="PRO_5040108093" evidence="1">
    <location>
        <begin position="19"/>
        <end position="308"/>
    </location>
</feature>
<dbReference type="PANTHER" id="PTHR34154:SF3">
    <property type="entry name" value="ALKALI-SENSITIVE LINKAGE PROTEIN 1"/>
    <property type="match status" value="1"/>
</dbReference>
<dbReference type="Proteomes" id="UP000824998">
    <property type="component" value="Unassembled WGS sequence"/>
</dbReference>
<comment type="caution">
    <text evidence="3">The sequence shown here is derived from an EMBL/GenBank/DDBJ whole genome shotgun (WGS) entry which is preliminary data.</text>
</comment>
<dbReference type="AlphaFoldDB" id="A0A9P8C482"/>
<organism evidence="3 4">
    <name type="scientific">Amylocarpus encephaloides</name>
    <dbReference type="NCBI Taxonomy" id="45428"/>
    <lineage>
        <taxon>Eukaryota</taxon>
        <taxon>Fungi</taxon>
        <taxon>Dikarya</taxon>
        <taxon>Ascomycota</taxon>
        <taxon>Pezizomycotina</taxon>
        <taxon>Leotiomycetes</taxon>
        <taxon>Helotiales</taxon>
        <taxon>Helotiales incertae sedis</taxon>
        <taxon>Amylocarpus</taxon>
    </lineage>
</organism>
<dbReference type="InterPro" id="IPR053183">
    <property type="entry name" value="ASL1"/>
</dbReference>
<dbReference type="EMBL" id="MU251526">
    <property type="protein sequence ID" value="KAG9232872.1"/>
    <property type="molecule type" value="Genomic_DNA"/>
</dbReference>
<dbReference type="GO" id="GO:0016787">
    <property type="term" value="F:hydrolase activity"/>
    <property type="evidence" value="ECO:0007669"/>
    <property type="project" value="UniProtKB-KW"/>
</dbReference>
<keyword evidence="4" id="KW-1185">Reference proteome</keyword>
<evidence type="ECO:0000256" key="1">
    <source>
        <dbReference type="SAM" id="SignalP"/>
    </source>
</evidence>
<gene>
    <name evidence="3" type="ORF">BJ875DRAFT_65135</name>
</gene>
<evidence type="ECO:0000313" key="4">
    <source>
        <dbReference type="Proteomes" id="UP000824998"/>
    </source>
</evidence>
<feature type="signal peptide" evidence="1">
    <location>
        <begin position="1"/>
        <end position="18"/>
    </location>
</feature>
<dbReference type="Pfam" id="PF11790">
    <property type="entry name" value="Glyco_hydro_cc"/>
    <property type="match status" value="1"/>
</dbReference>
<keyword evidence="3" id="KW-0378">Hydrolase</keyword>
<proteinExistence type="predicted"/>
<dbReference type="InterPro" id="IPR024655">
    <property type="entry name" value="Asl1_glyco_hydro_catalytic"/>
</dbReference>
<dbReference type="PANTHER" id="PTHR34154">
    <property type="entry name" value="ALKALI-SENSITIVE LINKAGE PROTEIN 1"/>
    <property type="match status" value="1"/>
</dbReference>
<keyword evidence="1" id="KW-0732">Signal</keyword>
<name>A0A9P8C482_9HELO</name>
<sequence>MKLATSIVLLTASSRATAQTQSSKRGLVFVPPDNPKFVHDNQVWVEASSDLSWYYNYQPSPSAAYSNRSQAEFEFVPMLWSPSDTFATTIQGLISGGRNITHVMGFNEPDGTVSTGGSSLDPVTAAKSWIEQIEPLRQMGIKAGAPGVTGSPRGFTWLNDFFSSCASQGTNCTADFFPVHWYGDFGGLASHMGQVYGTYNKSIWVTEYALNNQSLSVTQEFFNTSMEYFDRLAYVERYSYFGSFRSDVSNVGPNAAMLNGNGQLTDIGNWYLGRAAQGNLPTEGRAAGFKAGSKIALAVTVFAGWWAL</sequence>
<dbReference type="GO" id="GO:0071966">
    <property type="term" value="P:fungal-type cell wall polysaccharide metabolic process"/>
    <property type="evidence" value="ECO:0007669"/>
    <property type="project" value="TreeGrafter"/>
</dbReference>
<dbReference type="SUPFAM" id="SSF51445">
    <property type="entry name" value="(Trans)glycosidases"/>
    <property type="match status" value="1"/>
</dbReference>
<dbReference type="FunFam" id="3.20.20.80:FF:000207">
    <property type="entry name" value="Glycoside hydrolase family 128 protein"/>
    <property type="match status" value="1"/>
</dbReference>
<dbReference type="InterPro" id="IPR017853">
    <property type="entry name" value="GH"/>
</dbReference>
<evidence type="ECO:0000259" key="2">
    <source>
        <dbReference type="Pfam" id="PF11790"/>
    </source>
</evidence>